<proteinExistence type="predicted"/>
<dbReference type="SUPFAM" id="SSF53271">
    <property type="entry name" value="PRTase-like"/>
    <property type="match status" value="1"/>
</dbReference>
<keyword evidence="1" id="KW-0328">Glycosyltransferase</keyword>
<dbReference type="Pfam" id="PF00156">
    <property type="entry name" value="Pribosyltran"/>
    <property type="match status" value="1"/>
</dbReference>
<dbReference type="CDD" id="cd06223">
    <property type="entry name" value="PRTases_typeI"/>
    <property type="match status" value="1"/>
</dbReference>
<dbReference type="RefSeq" id="WP_166031069.1">
    <property type="nucleotide sequence ID" value="NZ_JACDUQ010000003.1"/>
</dbReference>
<dbReference type="Gene3D" id="3.40.50.2020">
    <property type="match status" value="1"/>
</dbReference>
<dbReference type="Gene3D" id="3.30.1310.20">
    <property type="entry name" value="PRTase-like"/>
    <property type="match status" value="1"/>
</dbReference>
<dbReference type="EMBL" id="CP048877">
    <property type="protein sequence ID" value="QIJ70846.1"/>
    <property type="molecule type" value="Genomic_DNA"/>
</dbReference>
<keyword evidence="1" id="KW-0808">Transferase</keyword>
<dbReference type="KEGG" id="tav:G4V39_00540"/>
<evidence type="ECO:0000313" key="2">
    <source>
        <dbReference type="Proteomes" id="UP000502179"/>
    </source>
</evidence>
<protein>
    <submittedName>
        <fullName evidence="1">Phosphoribosyltransferase</fullName>
    </submittedName>
</protein>
<dbReference type="InterPro" id="IPR000836">
    <property type="entry name" value="PRTase_dom"/>
</dbReference>
<reference evidence="1 2" key="1">
    <citation type="submission" date="2020-02" db="EMBL/GenBank/DDBJ databases">
        <title>Genome analysis of Thermosulfuriphilus ammonigenes ST65T, an anaerobic thermophilic chemolithoautotrophic bacterium isolated from a deep-sea hydrothermal vent.</title>
        <authorList>
            <person name="Slobodkina G."/>
            <person name="Allioux M."/>
            <person name="Merkel A."/>
            <person name="Alain K."/>
            <person name="Jebbar M."/>
            <person name="Slobodkin A."/>
        </authorList>
    </citation>
    <scope>NUCLEOTIDE SEQUENCE [LARGE SCALE GENOMIC DNA]</scope>
    <source>
        <strain evidence="1 2">ST65</strain>
    </source>
</reference>
<dbReference type="AlphaFoldDB" id="A0A6G7PTF9"/>
<accession>A0A6G7PTF9</accession>
<keyword evidence="2" id="KW-1185">Reference proteome</keyword>
<evidence type="ECO:0000313" key="1">
    <source>
        <dbReference type="EMBL" id="QIJ70846.1"/>
    </source>
</evidence>
<dbReference type="InterPro" id="IPR029057">
    <property type="entry name" value="PRTase-like"/>
</dbReference>
<name>A0A6G7PTF9_9BACT</name>
<sequence length="229" mass="25345">MALIFDDPKLRNRQYVFLDRTEAGKKLGQMLLTLKDESPLVLAIPAGGVPVGLEVARALEAPLDLIIIRKLPVPGNPEAGFGAITMEGDLFLNQDLVARLRLDPGTIQQIAQEVKEELRRRDELFRKGRPFPNLTGKTVVLVDDGLASSYTMLAAANMVRRKGASRIIVAVPTASLSSIGRLASVVDEIYCPNIREGPFFAVADAYRHWFDLSYQDVLTQLEGYPNHEF</sequence>
<organism evidence="1 2">
    <name type="scientific">Thermosulfuriphilus ammonigenes</name>
    <dbReference type="NCBI Taxonomy" id="1936021"/>
    <lineage>
        <taxon>Bacteria</taxon>
        <taxon>Pseudomonadati</taxon>
        <taxon>Thermodesulfobacteriota</taxon>
        <taxon>Thermodesulfobacteria</taxon>
        <taxon>Thermodesulfobacteriales</taxon>
        <taxon>Thermodesulfobacteriaceae</taxon>
        <taxon>Thermosulfuriphilus</taxon>
    </lineage>
</organism>
<gene>
    <name evidence="1" type="ORF">G4V39_00540</name>
</gene>
<dbReference type="GO" id="GO:0016757">
    <property type="term" value="F:glycosyltransferase activity"/>
    <property type="evidence" value="ECO:0007669"/>
    <property type="project" value="UniProtKB-KW"/>
</dbReference>
<dbReference type="Proteomes" id="UP000502179">
    <property type="component" value="Chromosome"/>
</dbReference>